<accession>A0A8J6PN98</accession>
<evidence type="ECO:0000259" key="1">
    <source>
        <dbReference type="Pfam" id="PF00501"/>
    </source>
</evidence>
<feature type="domain" description="AMP-dependent synthetase/ligase" evidence="1">
    <location>
        <begin position="150"/>
        <end position="280"/>
    </location>
</feature>
<dbReference type="AlphaFoldDB" id="A0A8J6PN98"/>
<dbReference type="RefSeq" id="WP_188163871.1">
    <property type="nucleotide sequence ID" value="NZ_JACVVX010000002.1"/>
</dbReference>
<keyword evidence="3" id="KW-1185">Reference proteome</keyword>
<dbReference type="SUPFAM" id="SSF56801">
    <property type="entry name" value="Acetyl-CoA synthetase-like"/>
    <property type="match status" value="1"/>
</dbReference>
<dbReference type="InterPro" id="IPR045851">
    <property type="entry name" value="AMP-bd_C_sf"/>
</dbReference>
<proteinExistence type="predicted"/>
<name>A0A8J6PN98_9HYPH</name>
<reference evidence="2" key="1">
    <citation type="submission" date="2020-09" db="EMBL/GenBank/DDBJ databases">
        <title>Genome seq and assembly of Tianweitania sp.</title>
        <authorList>
            <person name="Chhetri G."/>
        </authorList>
    </citation>
    <scope>NUCLEOTIDE SEQUENCE</scope>
    <source>
        <strain evidence="2">Rool2</strain>
    </source>
</reference>
<dbReference type="Gene3D" id="3.40.50.12780">
    <property type="entry name" value="N-terminal domain of ligase-like"/>
    <property type="match status" value="1"/>
</dbReference>
<dbReference type="Proteomes" id="UP000643405">
    <property type="component" value="Unassembled WGS sequence"/>
</dbReference>
<dbReference type="Gene3D" id="3.30.300.30">
    <property type="match status" value="1"/>
</dbReference>
<dbReference type="PANTHER" id="PTHR43845:SF1">
    <property type="entry name" value="BLR5969 PROTEIN"/>
    <property type="match status" value="1"/>
</dbReference>
<evidence type="ECO:0000313" key="2">
    <source>
        <dbReference type="EMBL" id="MBD0414420.1"/>
    </source>
</evidence>
<organism evidence="2 3">
    <name type="scientific">Oryzicola mucosus</name>
    <dbReference type="NCBI Taxonomy" id="2767425"/>
    <lineage>
        <taxon>Bacteria</taxon>
        <taxon>Pseudomonadati</taxon>
        <taxon>Pseudomonadota</taxon>
        <taxon>Alphaproteobacteria</taxon>
        <taxon>Hyphomicrobiales</taxon>
        <taxon>Phyllobacteriaceae</taxon>
        <taxon>Oryzicola</taxon>
    </lineage>
</organism>
<dbReference type="Pfam" id="PF00501">
    <property type="entry name" value="AMP-binding"/>
    <property type="match status" value="1"/>
</dbReference>
<dbReference type="PANTHER" id="PTHR43845">
    <property type="entry name" value="BLR5969 PROTEIN"/>
    <property type="match status" value="1"/>
</dbReference>
<dbReference type="EMBL" id="JACVVX010000002">
    <property type="protein sequence ID" value="MBD0414420.1"/>
    <property type="molecule type" value="Genomic_DNA"/>
</dbReference>
<dbReference type="InterPro" id="IPR042099">
    <property type="entry name" value="ANL_N_sf"/>
</dbReference>
<evidence type="ECO:0000313" key="3">
    <source>
        <dbReference type="Proteomes" id="UP000643405"/>
    </source>
</evidence>
<gene>
    <name evidence="2" type="ORF">ICI42_07130</name>
</gene>
<protein>
    <submittedName>
        <fullName evidence="2">AMP-binding protein</fullName>
    </submittedName>
</protein>
<sequence length="415" mass="44781">MSVKHFDTDETRSPEAREKAFFERLAPFLSTASEKLPGLRSWLYGHDLGIRSREDLARLPVLRKPELMDFQARTPPFGGFVDPDAVVGKRIFLSPGPIWEPQGGETEAKAVARAMYAAGIRQGDTVHNAYSYHMTPGAFFMDEGARALGCSVFPAGTGNTDMQVDAAAVLKPKAYSGTPDFLKVILDRAEETGKDLSSIALGLVSGGALFPSLRAEYRMRGIAVLQCFATAEFGVIAYESADDEGTPLPGMIVSENLLVEIVRPGTGDPVPDGEVGELVVTCLNPAYPLVRLGTGDLSAVLPGQSPCGRTNMRIKGWMGRADQRTKVKGMFIDPKQIAEIVKRHPEIAKARLVVRRDGERDVMALHVEPADEIASEAVAASLRDITKLSGDVVIAGKGSLPNDGKVIADERDYTN</sequence>
<comment type="caution">
    <text evidence="2">The sequence shown here is derived from an EMBL/GenBank/DDBJ whole genome shotgun (WGS) entry which is preliminary data.</text>
</comment>
<dbReference type="InterPro" id="IPR000873">
    <property type="entry name" value="AMP-dep_synth/lig_dom"/>
</dbReference>